<dbReference type="Proteomes" id="UP000076532">
    <property type="component" value="Unassembled WGS sequence"/>
</dbReference>
<dbReference type="InterPro" id="IPR050362">
    <property type="entry name" value="Cation-dep_OMT"/>
</dbReference>
<keyword evidence="6" id="KW-1185">Reference proteome</keyword>
<dbReference type="GO" id="GO:0008171">
    <property type="term" value="F:O-methyltransferase activity"/>
    <property type="evidence" value="ECO:0007669"/>
    <property type="project" value="InterPro"/>
</dbReference>
<reference evidence="5 6" key="1">
    <citation type="journal article" date="2016" name="Mol. Biol. Evol.">
        <title>Comparative Genomics of Early-Diverging Mushroom-Forming Fungi Provides Insights into the Origins of Lignocellulose Decay Capabilities.</title>
        <authorList>
            <person name="Nagy L.G."/>
            <person name="Riley R."/>
            <person name="Tritt A."/>
            <person name="Adam C."/>
            <person name="Daum C."/>
            <person name="Floudas D."/>
            <person name="Sun H."/>
            <person name="Yadav J.S."/>
            <person name="Pangilinan J."/>
            <person name="Larsson K.H."/>
            <person name="Matsuura K."/>
            <person name="Barry K."/>
            <person name="Labutti K."/>
            <person name="Kuo R."/>
            <person name="Ohm R.A."/>
            <person name="Bhattacharya S.S."/>
            <person name="Shirouzu T."/>
            <person name="Yoshinaga Y."/>
            <person name="Martin F.M."/>
            <person name="Grigoriev I.V."/>
            <person name="Hibbett D.S."/>
        </authorList>
    </citation>
    <scope>NUCLEOTIDE SEQUENCE [LARGE SCALE GENOMIC DNA]</scope>
    <source>
        <strain evidence="5 6">CBS 109695</strain>
    </source>
</reference>
<dbReference type="InterPro" id="IPR002935">
    <property type="entry name" value="SAM_O-MeTrfase"/>
</dbReference>
<dbReference type="EMBL" id="KV417845">
    <property type="protein sequence ID" value="KZP05345.1"/>
    <property type="molecule type" value="Genomic_DNA"/>
</dbReference>
<proteinExistence type="inferred from homology"/>
<keyword evidence="1" id="KW-0489">Methyltransferase</keyword>
<evidence type="ECO:0000313" key="5">
    <source>
        <dbReference type="EMBL" id="KZP05345.1"/>
    </source>
</evidence>
<dbReference type="Gene3D" id="3.40.50.150">
    <property type="entry name" value="Vaccinia Virus protein VP39"/>
    <property type="match status" value="1"/>
</dbReference>
<dbReference type="AlphaFoldDB" id="A0A167VT69"/>
<evidence type="ECO:0000256" key="3">
    <source>
        <dbReference type="ARBA" id="ARBA00022691"/>
    </source>
</evidence>
<dbReference type="GO" id="GO:0008757">
    <property type="term" value="F:S-adenosylmethionine-dependent methyltransferase activity"/>
    <property type="evidence" value="ECO:0007669"/>
    <property type="project" value="TreeGrafter"/>
</dbReference>
<dbReference type="OrthoDB" id="10251242at2759"/>
<evidence type="ECO:0000256" key="1">
    <source>
        <dbReference type="ARBA" id="ARBA00022603"/>
    </source>
</evidence>
<evidence type="ECO:0000256" key="4">
    <source>
        <dbReference type="ARBA" id="ARBA00023453"/>
    </source>
</evidence>
<dbReference type="GO" id="GO:0032259">
    <property type="term" value="P:methylation"/>
    <property type="evidence" value="ECO:0007669"/>
    <property type="project" value="UniProtKB-KW"/>
</dbReference>
<protein>
    <submittedName>
        <fullName evidence="5">O-methyltransferase family protein</fullName>
    </submittedName>
</protein>
<keyword evidence="2" id="KW-0808">Transferase</keyword>
<organism evidence="5 6">
    <name type="scientific">Athelia psychrophila</name>
    <dbReference type="NCBI Taxonomy" id="1759441"/>
    <lineage>
        <taxon>Eukaryota</taxon>
        <taxon>Fungi</taxon>
        <taxon>Dikarya</taxon>
        <taxon>Basidiomycota</taxon>
        <taxon>Agaricomycotina</taxon>
        <taxon>Agaricomycetes</taxon>
        <taxon>Agaricomycetidae</taxon>
        <taxon>Atheliales</taxon>
        <taxon>Atheliaceae</taxon>
        <taxon>Athelia</taxon>
    </lineage>
</organism>
<accession>A0A167VT69</accession>
<dbReference type="InterPro" id="IPR029063">
    <property type="entry name" value="SAM-dependent_MTases_sf"/>
</dbReference>
<sequence>MNHSHTSTNPQNDQAKGAERVCWEAYVAGIDQSPQAWEDTERYLLQHLQTKDEILEKVYENQKRHGLPDHAIGLHQGKLLKMMIQAQRAKRVLEVGTLGGYSTVFLARGVGKGGKVVTCELEPKNVKAATEAMAIAGISDQVEIREGPAADTLQALLDEKSEPFHFAFIDADKLNVSTYVDFAIRLGQPGTMIMVDNVVRRGEVRFDPKVHERVDDSYGLVSGNRKLLESLGKDPRVEATVIQTIDGKKWDGILAAIIL</sequence>
<evidence type="ECO:0000256" key="2">
    <source>
        <dbReference type="ARBA" id="ARBA00022679"/>
    </source>
</evidence>
<dbReference type="SUPFAM" id="SSF53335">
    <property type="entry name" value="S-adenosyl-L-methionine-dependent methyltransferases"/>
    <property type="match status" value="1"/>
</dbReference>
<dbReference type="PROSITE" id="PS51682">
    <property type="entry name" value="SAM_OMT_I"/>
    <property type="match status" value="1"/>
</dbReference>
<dbReference type="Pfam" id="PF01596">
    <property type="entry name" value="Methyltransf_3"/>
    <property type="match status" value="1"/>
</dbReference>
<evidence type="ECO:0000313" key="6">
    <source>
        <dbReference type="Proteomes" id="UP000076532"/>
    </source>
</evidence>
<dbReference type="STRING" id="436010.A0A167VT69"/>
<dbReference type="CDD" id="cd02440">
    <property type="entry name" value="AdoMet_MTases"/>
    <property type="match status" value="1"/>
</dbReference>
<name>A0A167VT69_9AGAM</name>
<dbReference type="PANTHER" id="PTHR10509">
    <property type="entry name" value="O-METHYLTRANSFERASE-RELATED"/>
    <property type="match status" value="1"/>
</dbReference>
<gene>
    <name evidence="5" type="ORF">FIBSPDRAFT_765946</name>
</gene>
<dbReference type="PANTHER" id="PTHR10509:SF14">
    <property type="entry name" value="CAFFEOYL-COA O-METHYLTRANSFERASE 3-RELATED"/>
    <property type="match status" value="1"/>
</dbReference>
<comment type="similarity">
    <text evidence="4">Belongs to the class I-like SAM-binding methyltransferase superfamily. Cation-dependent O-methyltransferase family.</text>
</comment>
<keyword evidence="3" id="KW-0949">S-adenosyl-L-methionine</keyword>